<evidence type="ECO:0000313" key="2">
    <source>
        <dbReference type="EMBL" id="MBB4034929.1"/>
    </source>
</evidence>
<dbReference type="Pfam" id="PF01408">
    <property type="entry name" value="GFO_IDH_MocA"/>
    <property type="match status" value="1"/>
</dbReference>
<protein>
    <submittedName>
        <fullName evidence="2">Putative dehydrogenase</fullName>
    </submittedName>
</protein>
<organism evidence="2 3">
    <name type="scientific">Dysgonomonas hofstadii</name>
    <dbReference type="NCBI Taxonomy" id="637886"/>
    <lineage>
        <taxon>Bacteria</taxon>
        <taxon>Pseudomonadati</taxon>
        <taxon>Bacteroidota</taxon>
        <taxon>Bacteroidia</taxon>
        <taxon>Bacteroidales</taxon>
        <taxon>Dysgonomonadaceae</taxon>
        <taxon>Dysgonomonas</taxon>
    </lineage>
</organism>
<dbReference type="AlphaFoldDB" id="A0A840CJS8"/>
<dbReference type="EMBL" id="JACIEP010000002">
    <property type="protein sequence ID" value="MBB4034929.1"/>
    <property type="molecule type" value="Genomic_DNA"/>
</dbReference>
<dbReference type="Gene3D" id="3.40.50.720">
    <property type="entry name" value="NAD(P)-binding Rossmann-like Domain"/>
    <property type="match status" value="1"/>
</dbReference>
<dbReference type="InterPro" id="IPR050463">
    <property type="entry name" value="Gfo/Idh/MocA_oxidrdct_glycsds"/>
</dbReference>
<dbReference type="RefSeq" id="WP_183305859.1">
    <property type="nucleotide sequence ID" value="NZ_JACIEP010000002.1"/>
</dbReference>
<sequence>MKTKNIIIALLFSLISVSLYSQEVIKLGIIGLDTSHSPAFIKLLNDESAPEHEQYKGFKIVAAYPYGSKTIESSYKRIPGYIEEAKKHGVKITTSIAEMLKQVDCVFLETNDGNMHLEQAIEVFKAGKPVFIDKPVAATLAETIAIFKLAKKYNVPVFSSSVLRYSPINQEIRNGDHGKVLGADCYSPDAYEPSHADFTWYGIHGVETLYTVMGKGCTQVSRSTTKDYSVVTGIWTDGRIGTFRAIRTGHNYFGGSVFCSSKVVQAGGYNGYKPLLDQILKFFRSKEVPVDPDETIEIFTFMEASNESKRQNGAPVSMEAILEKGKLDAERILRDLKD</sequence>
<keyword evidence="3" id="KW-1185">Reference proteome</keyword>
<evidence type="ECO:0000313" key="3">
    <source>
        <dbReference type="Proteomes" id="UP000555103"/>
    </source>
</evidence>
<feature type="domain" description="Gfo/Idh/MocA-like oxidoreductase N-terminal" evidence="1">
    <location>
        <begin position="27"/>
        <end position="158"/>
    </location>
</feature>
<dbReference type="GO" id="GO:0000166">
    <property type="term" value="F:nucleotide binding"/>
    <property type="evidence" value="ECO:0007669"/>
    <property type="project" value="InterPro"/>
</dbReference>
<dbReference type="PANTHER" id="PTHR43818">
    <property type="entry name" value="BCDNA.GH03377"/>
    <property type="match status" value="1"/>
</dbReference>
<dbReference type="Proteomes" id="UP000555103">
    <property type="component" value="Unassembled WGS sequence"/>
</dbReference>
<evidence type="ECO:0000259" key="1">
    <source>
        <dbReference type="Pfam" id="PF01408"/>
    </source>
</evidence>
<dbReference type="InterPro" id="IPR000683">
    <property type="entry name" value="Gfo/Idh/MocA-like_OxRdtase_N"/>
</dbReference>
<dbReference type="PANTHER" id="PTHR43818:SF9">
    <property type="entry name" value="HYPOTHETICAL OXIDOREDUCTASE"/>
    <property type="match status" value="1"/>
</dbReference>
<reference evidence="2 3" key="1">
    <citation type="submission" date="2020-08" db="EMBL/GenBank/DDBJ databases">
        <title>Genomic Encyclopedia of Type Strains, Phase IV (KMG-IV): sequencing the most valuable type-strain genomes for metagenomic binning, comparative biology and taxonomic classification.</title>
        <authorList>
            <person name="Goeker M."/>
        </authorList>
    </citation>
    <scope>NUCLEOTIDE SEQUENCE [LARGE SCALE GENOMIC DNA]</scope>
    <source>
        <strain evidence="2 3">DSM 104969</strain>
    </source>
</reference>
<name>A0A840CJS8_9BACT</name>
<gene>
    <name evidence="2" type="ORF">GGR21_000816</name>
</gene>
<dbReference type="SUPFAM" id="SSF51735">
    <property type="entry name" value="NAD(P)-binding Rossmann-fold domains"/>
    <property type="match status" value="1"/>
</dbReference>
<proteinExistence type="predicted"/>
<accession>A0A840CJS8</accession>
<dbReference type="InterPro" id="IPR036291">
    <property type="entry name" value="NAD(P)-bd_dom_sf"/>
</dbReference>
<comment type="caution">
    <text evidence="2">The sequence shown here is derived from an EMBL/GenBank/DDBJ whole genome shotgun (WGS) entry which is preliminary data.</text>
</comment>